<protein>
    <submittedName>
        <fullName evidence="2">Uncharacterized protein</fullName>
    </submittedName>
</protein>
<gene>
    <name evidence="2" type="ORF">V22_08920</name>
</gene>
<dbReference type="EMBL" id="CP036316">
    <property type="protein sequence ID" value="QDT63668.1"/>
    <property type="molecule type" value="Genomic_DNA"/>
</dbReference>
<reference evidence="2 3" key="1">
    <citation type="submission" date="2019-02" db="EMBL/GenBank/DDBJ databases">
        <title>Deep-cultivation of Planctomycetes and their phenomic and genomic characterization uncovers novel biology.</title>
        <authorList>
            <person name="Wiegand S."/>
            <person name="Jogler M."/>
            <person name="Boedeker C."/>
            <person name="Pinto D."/>
            <person name="Vollmers J."/>
            <person name="Rivas-Marin E."/>
            <person name="Kohn T."/>
            <person name="Peeters S.H."/>
            <person name="Heuer A."/>
            <person name="Rast P."/>
            <person name="Oberbeckmann S."/>
            <person name="Bunk B."/>
            <person name="Jeske O."/>
            <person name="Meyerdierks A."/>
            <person name="Storesund J.E."/>
            <person name="Kallscheuer N."/>
            <person name="Luecker S."/>
            <person name="Lage O.M."/>
            <person name="Pohl T."/>
            <person name="Merkel B.J."/>
            <person name="Hornburger P."/>
            <person name="Mueller R.-W."/>
            <person name="Bruemmer F."/>
            <person name="Labrenz M."/>
            <person name="Spormann A.M."/>
            <person name="Op den Camp H."/>
            <person name="Overmann J."/>
            <person name="Amann R."/>
            <person name="Jetten M.S.M."/>
            <person name="Mascher T."/>
            <person name="Medema M.H."/>
            <person name="Devos D.P."/>
            <person name="Kaster A.-K."/>
            <person name="Ovreas L."/>
            <person name="Rohde M."/>
            <person name="Galperin M.Y."/>
            <person name="Jogler C."/>
        </authorList>
    </citation>
    <scope>NUCLEOTIDE SEQUENCE [LARGE SCALE GENOMIC DNA]</scope>
    <source>
        <strain evidence="2 3">V22</strain>
    </source>
</reference>
<sequence length="69" mass="7796">MSLQNHTPPSHHIFYGITPVPILPLVLVMRGIAASRYETRDRDYDGGSVDRAPIKFARMTRTLSRDDAN</sequence>
<evidence type="ECO:0000313" key="3">
    <source>
        <dbReference type="Proteomes" id="UP000319976"/>
    </source>
</evidence>
<dbReference type="RefSeq" id="WP_145260164.1">
    <property type="nucleotide sequence ID" value="NZ_CP036316.1"/>
</dbReference>
<evidence type="ECO:0000256" key="1">
    <source>
        <dbReference type="SAM" id="Phobius"/>
    </source>
</evidence>
<keyword evidence="1" id="KW-0812">Transmembrane</keyword>
<organism evidence="2 3">
    <name type="scientific">Calycomorphotria hydatis</name>
    <dbReference type="NCBI Taxonomy" id="2528027"/>
    <lineage>
        <taxon>Bacteria</taxon>
        <taxon>Pseudomonadati</taxon>
        <taxon>Planctomycetota</taxon>
        <taxon>Planctomycetia</taxon>
        <taxon>Planctomycetales</taxon>
        <taxon>Planctomycetaceae</taxon>
        <taxon>Calycomorphotria</taxon>
    </lineage>
</organism>
<dbReference type="Proteomes" id="UP000319976">
    <property type="component" value="Chromosome"/>
</dbReference>
<keyword evidence="3" id="KW-1185">Reference proteome</keyword>
<dbReference type="AlphaFoldDB" id="A0A517T5N0"/>
<keyword evidence="1" id="KW-1133">Transmembrane helix</keyword>
<accession>A0A517T5N0</accession>
<keyword evidence="1" id="KW-0472">Membrane</keyword>
<name>A0A517T5N0_9PLAN</name>
<feature type="transmembrane region" description="Helical" evidence="1">
    <location>
        <begin position="12"/>
        <end position="33"/>
    </location>
</feature>
<dbReference type="KEGG" id="chya:V22_08920"/>
<proteinExistence type="predicted"/>
<evidence type="ECO:0000313" key="2">
    <source>
        <dbReference type="EMBL" id="QDT63668.1"/>
    </source>
</evidence>